<name>A0ABP7WFC5_9ACTN</name>
<keyword evidence="3" id="KW-1185">Reference proteome</keyword>
<evidence type="ECO:0008006" key="4">
    <source>
        <dbReference type="Google" id="ProtNLM"/>
    </source>
</evidence>
<dbReference type="EMBL" id="BAAAZG010000042">
    <property type="protein sequence ID" value="GAA4087926.1"/>
    <property type="molecule type" value="Genomic_DNA"/>
</dbReference>
<dbReference type="RefSeq" id="WP_344953160.1">
    <property type="nucleotide sequence ID" value="NZ_BAAAZG010000042.1"/>
</dbReference>
<comment type="caution">
    <text evidence="2">The sequence shown here is derived from an EMBL/GenBank/DDBJ whole genome shotgun (WGS) entry which is preliminary data.</text>
</comment>
<gene>
    <name evidence="2" type="ORF">GCM10022214_55300</name>
</gene>
<evidence type="ECO:0000313" key="2">
    <source>
        <dbReference type="EMBL" id="GAA4087926.1"/>
    </source>
</evidence>
<dbReference type="SUPFAM" id="SSF52833">
    <property type="entry name" value="Thioredoxin-like"/>
    <property type="match status" value="1"/>
</dbReference>
<sequence length="192" mass="20321">MTLALLIVVCVLAALLFVAFGALVEMFHQLKQIREYLEIEDSPILMDLGAAQGQAPSAVGLPAELDGSDRALVLLLSNKCRTCFTLAAALQGRVRPPRLWIVVVPVLGDAAEFIDMFDLRGERVVVDEGEHIVNRLGIDATPAAVLVENGRMVKAHSVPSSRQMFAALPVGGPADGPAGEGDTRPVAHAAHG</sequence>
<accession>A0ABP7WFC5</accession>
<proteinExistence type="predicted"/>
<dbReference type="InterPro" id="IPR036249">
    <property type="entry name" value="Thioredoxin-like_sf"/>
</dbReference>
<reference evidence="3" key="1">
    <citation type="journal article" date="2019" name="Int. J. Syst. Evol. Microbiol.">
        <title>The Global Catalogue of Microorganisms (GCM) 10K type strain sequencing project: providing services to taxonomists for standard genome sequencing and annotation.</title>
        <authorList>
            <consortium name="The Broad Institute Genomics Platform"/>
            <consortium name="The Broad Institute Genome Sequencing Center for Infectious Disease"/>
            <person name="Wu L."/>
            <person name="Ma J."/>
        </authorList>
    </citation>
    <scope>NUCLEOTIDE SEQUENCE [LARGE SCALE GENOMIC DNA]</scope>
    <source>
        <strain evidence="3">JCM 16702</strain>
    </source>
</reference>
<organism evidence="2 3">
    <name type="scientific">Actinomadura miaoliensis</name>
    <dbReference type="NCBI Taxonomy" id="430685"/>
    <lineage>
        <taxon>Bacteria</taxon>
        <taxon>Bacillati</taxon>
        <taxon>Actinomycetota</taxon>
        <taxon>Actinomycetes</taxon>
        <taxon>Streptosporangiales</taxon>
        <taxon>Thermomonosporaceae</taxon>
        <taxon>Actinomadura</taxon>
    </lineage>
</organism>
<feature type="region of interest" description="Disordered" evidence="1">
    <location>
        <begin position="170"/>
        <end position="192"/>
    </location>
</feature>
<dbReference type="Proteomes" id="UP001500683">
    <property type="component" value="Unassembled WGS sequence"/>
</dbReference>
<evidence type="ECO:0000313" key="3">
    <source>
        <dbReference type="Proteomes" id="UP001500683"/>
    </source>
</evidence>
<evidence type="ECO:0000256" key="1">
    <source>
        <dbReference type="SAM" id="MobiDB-lite"/>
    </source>
</evidence>
<protein>
    <recommendedName>
        <fullName evidence="4">Thioredoxin domain-containing protein</fullName>
    </recommendedName>
</protein>